<keyword evidence="1" id="KW-0472">Membrane</keyword>
<dbReference type="InterPro" id="IPR036514">
    <property type="entry name" value="SGNH_hydro_sf"/>
</dbReference>
<accession>A0ABR6W4X2</accession>
<organism evidence="2 3">
    <name type="scientific">Spirosoma utsteinense</name>
    <dbReference type="NCBI Taxonomy" id="2585773"/>
    <lineage>
        <taxon>Bacteria</taxon>
        <taxon>Pseudomonadati</taxon>
        <taxon>Bacteroidota</taxon>
        <taxon>Cytophagia</taxon>
        <taxon>Cytophagales</taxon>
        <taxon>Cytophagaceae</taxon>
        <taxon>Spirosoma</taxon>
    </lineage>
</organism>
<evidence type="ECO:0000256" key="1">
    <source>
        <dbReference type="SAM" id="Phobius"/>
    </source>
</evidence>
<reference evidence="2 3" key="1">
    <citation type="submission" date="2019-06" db="EMBL/GenBank/DDBJ databases">
        <title>Spirosoma utsteinense sp. nov. isolated from Antarctic ice-free soils.</title>
        <authorList>
            <person name="Tahon G."/>
        </authorList>
    </citation>
    <scope>NUCLEOTIDE SEQUENCE [LARGE SCALE GENOMIC DNA]</scope>
    <source>
        <strain evidence="2 3">LMG 31447</strain>
    </source>
</reference>
<sequence>MNSAFDFLFNIDTDWLRVSALASRLPAVSPGNTYVFAAVLVLVLLPFLEKRARQRYPFARTGIQYGAMCLLALCLWPVACVQIEPVDKTTAGREAADPGCDTPGCVPATVKRASRTIPAPTPQGLPVPTFALQEGTVAFGSPIKLSVSSLPVGAVIEYSYDNGKTWIPGDQVPVLSTGPILSRTRINELTSGPSQAAFKPYYQRMMVIGNSIMDHAPLPEKGWFLSNGMAASAPDKDFVHLLTANLAAQYPKVAVRLVSAGNFERQFSRSEYSIDEFNEPLQQFRPDLIIIRMGENIDEGEVQSPRSFESQFRLLLDRFTTYLGQPVKIVCTTSVWKRPQADAVIRRVCLEKGITLADLGTMVGQDQYFAFREYKDASVGAHPNDAGMRRIADLIWAKLP</sequence>
<dbReference type="Gene3D" id="3.40.50.1110">
    <property type="entry name" value="SGNH hydrolase"/>
    <property type="match status" value="1"/>
</dbReference>
<protein>
    <recommendedName>
        <fullName evidence="4">SGNH hydrolase-type esterase domain-containing protein</fullName>
    </recommendedName>
</protein>
<comment type="caution">
    <text evidence="2">The sequence shown here is derived from an EMBL/GenBank/DDBJ whole genome shotgun (WGS) entry which is preliminary data.</text>
</comment>
<gene>
    <name evidence="2" type="ORF">FH603_1687</name>
</gene>
<evidence type="ECO:0008006" key="4">
    <source>
        <dbReference type="Google" id="ProtNLM"/>
    </source>
</evidence>
<feature type="transmembrane region" description="Helical" evidence="1">
    <location>
        <begin position="61"/>
        <end position="79"/>
    </location>
</feature>
<dbReference type="EMBL" id="VFIA01000008">
    <property type="protein sequence ID" value="MBC3791188.1"/>
    <property type="molecule type" value="Genomic_DNA"/>
</dbReference>
<evidence type="ECO:0000313" key="3">
    <source>
        <dbReference type="Proteomes" id="UP000700732"/>
    </source>
</evidence>
<keyword evidence="3" id="KW-1185">Reference proteome</keyword>
<dbReference type="Proteomes" id="UP000700732">
    <property type="component" value="Unassembled WGS sequence"/>
</dbReference>
<dbReference type="CDD" id="cd00229">
    <property type="entry name" value="SGNH_hydrolase"/>
    <property type="match status" value="1"/>
</dbReference>
<evidence type="ECO:0000313" key="2">
    <source>
        <dbReference type="EMBL" id="MBC3791188.1"/>
    </source>
</evidence>
<name>A0ABR6W4X2_9BACT</name>
<dbReference type="RefSeq" id="WP_235985314.1">
    <property type="nucleotide sequence ID" value="NZ_VFIA01000008.1"/>
</dbReference>
<feature type="transmembrane region" description="Helical" evidence="1">
    <location>
        <begin position="31"/>
        <end position="49"/>
    </location>
</feature>
<keyword evidence="1" id="KW-1133">Transmembrane helix</keyword>
<proteinExistence type="predicted"/>
<keyword evidence="1" id="KW-0812">Transmembrane</keyword>
<dbReference type="SUPFAM" id="SSF52266">
    <property type="entry name" value="SGNH hydrolase"/>
    <property type="match status" value="1"/>
</dbReference>